<proteinExistence type="predicted"/>
<feature type="region of interest" description="Disordered" evidence="1">
    <location>
        <begin position="1"/>
        <end position="39"/>
    </location>
</feature>
<reference evidence="3" key="1">
    <citation type="submission" date="2017-09" db="EMBL/GenBank/DDBJ databases">
        <title>Brachybacterium sp. VM2412.</title>
        <authorList>
            <person name="Tak E.J."/>
            <person name="Bae J.-W."/>
        </authorList>
    </citation>
    <scope>NUCLEOTIDE SEQUENCE [LARGE SCALE GENOMIC DNA]</scope>
    <source>
        <strain evidence="3">VM2412</strain>
    </source>
</reference>
<sequence>MPAPQPAAAPAAPAVPLPAGGTPSAPGTEASRRLLAPRRDARPLTLWGSSSMSSEGGAAATPVAVRIHEHLALAAAPAVVHGYGVGATRSRHTLLMRGLDTPELRVLGDPAPGSGAVPVALDSGLSPAGPLRIPGDLAGVLGVLDGSGESWMFVPDDAARPLAAGRFRSALARVAEGSRQVLWMGKNNILDVSGVLEDTQRMWDATADPARDTLVLGQWPTPYDPVGSATADAVRAVNEEQQRRYGDHFLDLGGLLTSEDGLRCPPLAPLRLLEQATTYEALAQQIVPDGLRAPDEIHLNGWGNLAVSWAIVNRMRELRWL</sequence>
<keyword evidence="3" id="KW-1185">Reference proteome</keyword>
<organism evidence="2 3">
    <name type="scientific">Brachybacterium vulturis</name>
    <dbReference type="NCBI Taxonomy" id="2017484"/>
    <lineage>
        <taxon>Bacteria</taxon>
        <taxon>Bacillati</taxon>
        <taxon>Actinomycetota</taxon>
        <taxon>Actinomycetes</taxon>
        <taxon>Micrococcales</taxon>
        <taxon>Dermabacteraceae</taxon>
        <taxon>Brachybacterium</taxon>
    </lineage>
</organism>
<accession>A0A291GJD8</accession>
<feature type="compositionally biased region" description="Low complexity" evidence="1">
    <location>
        <begin position="8"/>
        <end position="19"/>
    </location>
</feature>
<dbReference type="KEGG" id="brz:CFK38_03200"/>
<evidence type="ECO:0000313" key="2">
    <source>
        <dbReference type="EMBL" id="ATG50633.1"/>
    </source>
</evidence>
<evidence type="ECO:0008006" key="4">
    <source>
        <dbReference type="Google" id="ProtNLM"/>
    </source>
</evidence>
<gene>
    <name evidence="2" type="ORF">CFK38_03200</name>
</gene>
<dbReference type="AlphaFoldDB" id="A0A291GJD8"/>
<evidence type="ECO:0000313" key="3">
    <source>
        <dbReference type="Proteomes" id="UP000218165"/>
    </source>
</evidence>
<dbReference type="RefSeq" id="WP_096801773.1">
    <property type="nucleotide sequence ID" value="NZ_CP023563.1"/>
</dbReference>
<name>A0A291GJD8_9MICO</name>
<evidence type="ECO:0000256" key="1">
    <source>
        <dbReference type="SAM" id="MobiDB-lite"/>
    </source>
</evidence>
<protein>
    <recommendedName>
        <fullName evidence="4">SGNH hydrolase-type esterase domain-containing protein</fullName>
    </recommendedName>
</protein>
<dbReference type="EMBL" id="CP023563">
    <property type="protein sequence ID" value="ATG50633.1"/>
    <property type="molecule type" value="Genomic_DNA"/>
</dbReference>
<dbReference type="SUPFAM" id="SSF52266">
    <property type="entry name" value="SGNH hydrolase"/>
    <property type="match status" value="1"/>
</dbReference>
<dbReference type="OrthoDB" id="4791919at2"/>
<dbReference type="Proteomes" id="UP000218165">
    <property type="component" value="Chromosome"/>
</dbReference>